<reference evidence="2 3" key="1">
    <citation type="journal article" date="2016" name="Int. J. Syst. Evol. Microbiol.">
        <title>Labrenzia salina sp. nov., isolated from the rhizosphere of the halophyte Arthrocnemum macrostachyum.</title>
        <authorList>
            <person name="Camacho M."/>
            <person name="Redondo-Gomez S."/>
            <person name="Rodriguez-Llorente I."/>
            <person name="Rohde M."/>
            <person name="Sproer C."/>
            <person name="Schumann P."/>
            <person name="Klenk H.P."/>
            <person name="Montero-Calasanz M.D.C."/>
        </authorList>
    </citation>
    <scope>NUCLEOTIDE SEQUENCE [LARGE SCALE GENOMIC DNA]</scope>
    <source>
        <strain evidence="2 3">DSM 29163</strain>
    </source>
</reference>
<dbReference type="Gene3D" id="3.40.710.10">
    <property type="entry name" value="DD-peptidase/beta-lactamase superfamily"/>
    <property type="match status" value="1"/>
</dbReference>
<keyword evidence="3" id="KW-1185">Reference proteome</keyword>
<evidence type="ECO:0000313" key="2">
    <source>
        <dbReference type="EMBL" id="MCX2723471.1"/>
    </source>
</evidence>
<dbReference type="GO" id="GO:0016787">
    <property type="term" value="F:hydrolase activity"/>
    <property type="evidence" value="ECO:0007669"/>
    <property type="project" value="UniProtKB-KW"/>
</dbReference>
<evidence type="ECO:0000313" key="3">
    <source>
        <dbReference type="Proteomes" id="UP001300261"/>
    </source>
</evidence>
<accession>A0ABT3R2J3</accession>
<proteinExistence type="predicted"/>
<comment type="caution">
    <text evidence="2">The sequence shown here is derived from an EMBL/GenBank/DDBJ whole genome shotgun (WGS) entry which is preliminary data.</text>
</comment>
<keyword evidence="2" id="KW-0378">Hydrolase</keyword>
<dbReference type="SUPFAM" id="SSF56601">
    <property type="entry name" value="beta-lactamase/transpeptidase-like"/>
    <property type="match status" value="1"/>
</dbReference>
<dbReference type="Pfam" id="PF13354">
    <property type="entry name" value="Beta-lactamase2"/>
    <property type="match status" value="1"/>
</dbReference>
<feature type="domain" description="Beta-lactamase class A catalytic" evidence="1">
    <location>
        <begin position="8"/>
        <end position="51"/>
    </location>
</feature>
<dbReference type="EMBL" id="JAPEVI010000003">
    <property type="protein sequence ID" value="MCX2723471.1"/>
    <property type="molecule type" value="Genomic_DNA"/>
</dbReference>
<dbReference type="InterPro" id="IPR012338">
    <property type="entry name" value="Beta-lactam/transpept-like"/>
</dbReference>
<name>A0ABT3R2J3_9HYPH</name>
<evidence type="ECO:0000259" key="1">
    <source>
        <dbReference type="Pfam" id="PF13354"/>
    </source>
</evidence>
<organism evidence="2 3">
    <name type="scientific">Roseibium salinum</name>
    <dbReference type="NCBI Taxonomy" id="1604349"/>
    <lineage>
        <taxon>Bacteria</taxon>
        <taxon>Pseudomonadati</taxon>
        <taxon>Pseudomonadota</taxon>
        <taxon>Alphaproteobacteria</taxon>
        <taxon>Hyphomicrobiales</taxon>
        <taxon>Stappiaceae</taxon>
        <taxon>Roseibium</taxon>
    </lineage>
</organism>
<gene>
    <name evidence="2" type="ORF">ON753_14000</name>
</gene>
<dbReference type="InterPro" id="IPR045155">
    <property type="entry name" value="Beta-lactam_cat"/>
</dbReference>
<protein>
    <submittedName>
        <fullName evidence="2">Serine hydrolase</fullName>
    </submittedName>
</protein>
<dbReference type="Proteomes" id="UP001300261">
    <property type="component" value="Unassembled WGS sequence"/>
</dbReference>
<sequence length="79" mass="8337">MDNRVGGSTLRAGLPADWRIGDKTGAGDNGSRNNIGVIWPTDREPVVIAVYITQTDASFDARNKAIAEIGSALADVLKP</sequence>